<organism evidence="2 3">
    <name type="scientific">Ameca splendens</name>
    <dbReference type="NCBI Taxonomy" id="208324"/>
    <lineage>
        <taxon>Eukaryota</taxon>
        <taxon>Metazoa</taxon>
        <taxon>Chordata</taxon>
        <taxon>Craniata</taxon>
        <taxon>Vertebrata</taxon>
        <taxon>Euteleostomi</taxon>
        <taxon>Actinopterygii</taxon>
        <taxon>Neopterygii</taxon>
        <taxon>Teleostei</taxon>
        <taxon>Neoteleostei</taxon>
        <taxon>Acanthomorphata</taxon>
        <taxon>Ovalentaria</taxon>
        <taxon>Atherinomorphae</taxon>
        <taxon>Cyprinodontiformes</taxon>
        <taxon>Goodeidae</taxon>
        <taxon>Ameca</taxon>
    </lineage>
</organism>
<dbReference type="Proteomes" id="UP001469553">
    <property type="component" value="Unassembled WGS sequence"/>
</dbReference>
<dbReference type="EMBL" id="JAHRIP010028782">
    <property type="protein sequence ID" value="MEQ2291100.1"/>
    <property type="molecule type" value="Genomic_DNA"/>
</dbReference>
<feature type="compositionally biased region" description="Basic and acidic residues" evidence="1">
    <location>
        <begin position="62"/>
        <end position="71"/>
    </location>
</feature>
<evidence type="ECO:0000313" key="2">
    <source>
        <dbReference type="EMBL" id="MEQ2291100.1"/>
    </source>
</evidence>
<evidence type="ECO:0000256" key="1">
    <source>
        <dbReference type="SAM" id="MobiDB-lite"/>
    </source>
</evidence>
<sequence>MRSEAAKRDTKSWGGKKRSKELEHFSKPHKFKSTVQLLKIKNNATHAQHLTAKVKKHQLWRKAPDVEGGKEGRKKKLKRKEKNNRSQQQQRTSQTKRRLDIKKKMTLVH</sequence>
<feature type="region of interest" description="Disordered" evidence="1">
    <location>
        <begin position="1"/>
        <end position="28"/>
    </location>
</feature>
<comment type="caution">
    <text evidence="2">The sequence shown here is derived from an EMBL/GenBank/DDBJ whole genome shotgun (WGS) entry which is preliminary data.</text>
</comment>
<feature type="compositionally biased region" description="Basic residues" evidence="1">
    <location>
        <begin position="72"/>
        <end position="82"/>
    </location>
</feature>
<protein>
    <submittedName>
        <fullName evidence="2">Uncharacterized protein</fullName>
    </submittedName>
</protein>
<reference evidence="2 3" key="1">
    <citation type="submission" date="2021-06" db="EMBL/GenBank/DDBJ databases">
        <authorList>
            <person name="Palmer J.M."/>
        </authorList>
    </citation>
    <scope>NUCLEOTIDE SEQUENCE [LARGE SCALE GENOMIC DNA]</scope>
    <source>
        <strain evidence="2 3">AS_MEX2019</strain>
        <tissue evidence="2">Muscle</tissue>
    </source>
</reference>
<feature type="region of interest" description="Disordered" evidence="1">
    <location>
        <begin position="48"/>
        <end position="109"/>
    </location>
</feature>
<feature type="compositionally biased region" description="Basic residues" evidence="1">
    <location>
        <begin position="94"/>
        <end position="109"/>
    </location>
</feature>
<keyword evidence="3" id="KW-1185">Reference proteome</keyword>
<gene>
    <name evidence="2" type="ORF">AMECASPLE_009950</name>
</gene>
<evidence type="ECO:0000313" key="3">
    <source>
        <dbReference type="Proteomes" id="UP001469553"/>
    </source>
</evidence>
<accession>A0ABV0YBE0</accession>
<feature type="compositionally biased region" description="Basic and acidic residues" evidence="1">
    <location>
        <begin position="1"/>
        <end position="11"/>
    </location>
</feature>
<name>A0ABV0YBE0_9TELE</name>
<proteinExistence type="predicted"/>